<dbReference type="InterPro" id="IPR051681">
    <property type="entry name" value="Ser/Thr_Kinases-Pseudokinases"/>
</dbReference>
<name>A0ABP1D5M0_9APHY</name>
<feature type="domain" description="Protein kinase" evidence="1">
    <location>
        <begin position="223"/>
        <end position="493"/>
    </location>
</feature>
<dbReference type="InterPro" id="IPR011009">
    <property type="entry name" value="Kinase-like_dom_sf"/>
</dbReference>
<protein>
    <recommendedName>
        <fullName evidence="1">Protein kinase domain-containing protein</fullName>
    </recommendedName>
</protein>
<dbReference type="Gene3D" id="1.10.510.10">
    <property type="entry name" value="Transferase(Phosphotransferase) domain 1"/>
    <property type="match status" value="1"/>
</dbReference>
<dbReference type="EMBL" id="OZ037946">
    <property type="protein sequence ID" value="CAL1703187.1"/>
    <property type="molecule type" value="Genomic_DNA"/>
</dbReference>
<dbReference type="InterPro" id="IPR000719">
    <property type="entry name" value="Prot_kinase_dom"/>
</dbReference>
<dbReference type="InterPro" id="IPR001245">
    <property type="entry name" value="Ser-Thr/Tyr_kinase_cat_dom"/>
</dbReference>
<dbReference type="PROSITE" id="PS50011">
    <property type="entry name" value="PROTEIN_KINASE_DOM"/>
    <property type="match status" value="1"/>
</dbReference>
<dbReference type="PANTHER" id="PTHR44329">
    <property type="entry name" value="SERINE/THREONINE-PROTEIN KINASE TNNI3K-RELATED"/>
    <property type="match status" value="1"/>
</dbReference>
<gene>
    <name evidence="2" type="ORF">GFSPODELE1_LOCUS4442</name>
</gene>
<sequence length="494" mass="55752">MASLSLHDLAQYRSIKPQYHGKYASVQSKPRLSVPKLSISTPQERTTILICHGMLGEYPNFVGNEDVRGGILAPTTTAPLALPRLKQHNELHNNQLYRRRPSVRRRVCSQPTPYLPEEPDEAPSQNITHPCQTRFNRNEHEVTRAEAPLENSSKNIHKGLEGIPESLENIPNDKPSIDIYVPLADACQCGATRPRYDECRRVLRSCQQSRTLPTNFYLHGVMRLEGDPLTDGGFSDVYMGIYGNRMVALKQIRFLNYDADAERIDKRIRREAILWKQLQHPYILPFLGIDLETSSSNPPKPRLVSPWMKEGNIRKAAYSLKCSGRHYPVDDWLLQVAKGLKYLHDMGMIHGDLRGANILITNDFRVQLADFGMSSLLEATSASHGSHHGGAQQWLSPELLSGEVSRPTQASDMYSFGCLCVELYTLQNPFPHVKWQQHIYTEILAGKRPSRPTVATGKAMSDALWALVQQCWSQDLSQRPNASVLVESLSRIIS</sequence>
<dbReference type="Proteomes" id="UP001497453">
    <property type="component" value="Chromosome 3"/>
</dbReference>
<dbReference type="PROSITE" id="PS00109">
    <property type="entry name" value="PROTEIN_KINASE_TYR"/>
    <property type="match status" value="1"/>
</dbReference>
<keyword evidence="3" id="KW-1185">Reference proteome</keyword>
<proteinExistence type="predicted"/>
<evidence type="ECO:0000259" key="1">
    <source>
        <dbReference type="PROSITE" id="PS50011"/>
    </source>
</evidence>
<evidence type="ECO:0000313" key="3">
    <source>
        <dbReference type="Proteomes" id="UP001497453"/>
    </source>
</evidence>
<evidence type="ECO:0000313" key="2">
    <source>
        <dbReference type="EMBL" id="CAL1703187.1"/>
    </source>
</evidence>
<accession>A0ABP1D5M0</accession>
<reference evidence="3" key="1">
    <citation type="submission" date="2024-04" db="EMBL/GenBank/DDBJ databases">
        <authorList>
            <person name="Shaw F."/>
            <person name="Minotto A."/>
        </authorList>
    </citation>
    <scope>NUCLEOTIDE SEQUENCE [LARGE SCALE GENOMIC DNA]</scope>
</reference>
<dbReference type="Pfam" id="PF07714">
    <property type="entry name" value="PK_Tyr_Ser-Thr"/>
    <property type="match status" value="1"/>
</dbReference>
<dbReference type="InterPro" id="IPR008266">
    <property type="entry name" value="Tyr_kinase_AS"/>
</dbReference>
<dbReference type="SUPFAM" id="SSF56112">
    <property type="entry name" value="Protein kinase-like (PK-like)"/>
    <property type="match status" value="1"/>
</dbReference>
<organism evidence="2 3">
    <name type="scientific">Somion occarium</name>
    <dbReference type="NCBI Taxonomy" id="3059160"/>
    <lineage>
        <taxon>Eukaryota</taxon>
        <taxon>Fungi</taxon>
        <taxon>Dikarya</taxon>
        <taxon>Basidiomycota</taxon>
        <taxon>Agaricomycotina</taxon>
        <taxon>Agaricomycetes</taxon>
        <taxon>Polyporales</taxon>
        <taxon>Cerrenaceae</taxon>
        <taxon>Somion</taxon>
    </lineage>
</organism>